<protein>
    <submittedName>
        <fullName evidence="2">M48 family metallopeptidase</fullName>
    </submittedName>
</protein>
<reference evidence="2 3" key="1">
    <citation type="submission" date="2024-09" db="EMBL/GenBank/DDBJ databases">
        <authorList>
            <person name="Sun Q."/>
            <person name="Mori K."/>
        </authorList>
    </citation>
    <scope>NUCLEOTIDE SEQUENCE [LARGE SCALE GENOMIC DNA]</scope>
    <source>
        <strain evidence="2 3">CECT 7682</strain>
    </source>
</reference>
<evidence type="ECO:0000313" key="3">
    <source>
        <dbReference type="Proteomes" id="UP001589654"/>
    </source>
</evidence>
<dbReference type="Proteomes" id="UP001589654">
    <property type="component" value="Unassembled WGS sequence"/>
</dbReference>
<dbReference type="InterPro" id="IPR002725">
    <property type="entry name" value="YgjP-like_metallopeptidase"/>
</dbReference>
<dbReference type="EMBL" id="JBHMEW010000062">
    <property type="protein sequence ID" value="MFB9212568.1"/>
    <property type="molecule type" value="Genomic_DNA"/>
</dbReference>
<comment type="caution">
    <text evidence="2">The sequence shown here is derived from an EMBL/GenBank/DDBJ whole genome shotgun (WGS) entry which is preliminary data.</text>
</comment>
<sequence>MVKHLLNDWYYRHAKRKFNTCIAESVKKFSNYSIPQDPPLVVKRMNKRWGSCTPKGRIILNPEVIKTPSKCIEYVVIHELCHLIHPNHSKAFYKLQSEIMPDWEKWKLRLEKALV</sequence>
<dbReference type="CDD" id="cd07344">
    <property type="entry name" value="M48_yhfN_like"/>
    <property type="match status" value="1"/>
</dbReference>
<dbReference type="Pfam" id="PF01863">
    <property type="entry name" value="YgjP-like"/>
    <property type="match status" value="1"/>
</dbReference>
<evidence type="ECO:0000259" key="1">
    <source>
        <dbReference type="Pfam" id="PF01863"/>
    </source>
</evidence>
<keyword evidence="3" id="KW-1185">Reference proteome</keyword>
<dbReference type="InterPro" id="IPR053136">
    <property type="entry name" value="UTP_pyrophosphatase-like"/>
</dbReference>
<accession>A0ABV5J8G6</accession>
<dbReference type="Gene3D" id="3.30.2010.10">
    <property type="entry name" value="Metalloproteases ('zincins'), catalytic domain"/>
    <property type="match status" value="1"/>
</dbReference>
<dbReference type="RefSeq" id="WP_379945439.1">
    <property type="nucleotide sequence ID" value="NZ_JBHMEW010000062.1"/>
</dbReference>
<organism evidence="2 3">
    <name type="scientific">Echinicola jeungdonensis</name>
    <dbReference type="NCBI Taxonomy" id="709343"/>
    <lineage>
        <taxon>Bacteria</taxon>
        <taxon>Pseudomonadati</taxon>
        <taxon>Bacteroidota</taxon>
        <taxon>Cytophagia</taxon>
        <taxon>Cytophagales</taxon>
        <taxon>Cyclobacteriaceae</taxon>
        <taxon>Echinicola</taxon>
    </lineage>
</organism>
<dbReference type="PANTHER" id="PTHR30399">
    <property type="entry name" value="UNCHARACTERIZED PROTEIN YGJP"/>
    <property type="match status" value="1"/>
</dbReference>
<gene>
    <name evidence="2" type="ORF">ACFFUR_12185</name>
</gene>
<feature type="domain" description="YgjP-like metallopeptidase" evidence="1">
    <location>
        <begin position="3"/>
        <end position="112"/>
    </location>
</feature>
<name>A0ABV5J8G6_9BACT</name>
<evidence type="ECO:0000313" key="2">
    <source>
        <dbReference type="EMBL" id="MFB9212568.1"/>
    </source>
</evidence>
<proteinExistence type="predicted"/>
<dbReference type="PANTHER" id="PTHR30399:SF1">
    <property type="entry name" value="UTP PYROPHOSPHATASE"/>
    <property type="match status" value="1"/>
</dbReference>